<protein>
    <submittedName>
        <fullName evidence="6">Flagellar hook-associated protein 3</fullName>
    </submittedName>
</protein>
<dbReference type="InterPro" id="IPR001029">
    <property type="entry name" value="Flagellin_N"/>
</dbReference>
<feature type="domain" description="Flagellin C-terminal" evidence="5">
    <location>
        <begin position="305"/>
        <end position="387"/>
    </location>
</feature>
<dbReference type="PANTHER" id="PTHR42792">
    <property type="entry name" value="FLAGELLIN"/>
    <property type="match status" value="1"/>
</dbReference>
<name>A0A7V3YGA4_9BACT</name>
<dbReference type="SUPFAM" id="SSF64518">
    <property type="entry name" value="Phase 1 flagellin"/>
    <property type="match status" value="1"/>
</dbReference>
<dbReference type="GO" id="GO:0009424">
    <property type="term" value="C:bacterial-type flagellum hook"/>
    <property type="evidence" value="ECO:0007669"/>
    <property type="project" value="InterPro"/>
</dbReference>
<evidence type="ECO:0000256" key="3">
    <source>
        <dbReference type="ARBA" id="ARBA00023143"/>
    </source>
</evidence>
<dbReference type="Gene3D" id="1.20.1330.10">
    <property type="entry name" value="f41 fragment of flagellin, N-terminal domain"/>
    <property type="match status" value="1"/>
</dbReference>
<keyword evidence="6" id="KW-0282">Flagellum</keyword>
<dbReference type="EMBL" id="DTFV01000059">
    <property type="protein sequence ID" value="HGI30505.1"/>
    <property type="molecule type" value="Genomic_DNA"/>
</dbReference>
<keyword evidence="6" id="KW-0969">Cilium</keyword>
<proteinExistence type="inferred from homology"/>
<dbReference type="GO" id="GO:0005198">
    <property type="term" value="F:structural molecule activity"/>
    <property type="evidence" value="ECO:0007669"/>
    <property type="project" value="InterPro"/>
</dbReference>
<comment type="subcellular location">
    <subcellularLocation>
        <location evidence="1">Bacterial flagellum</location>
    </subcellularLocation>
</comment>
<keyword evidence="3" id="KW-0975">Bacterial flagellum</keyword>
<evidence type="ECO:0000256" key="1">
    <source>
        <dbReference type="ARBA" id="ARBA00004365"/>
    </source>
</evidence>
<reference evidence="6" key="1">
    <citation type="journal article" date="2020" name="mSystems">
        <title>Genome- and Community-Level Interaction Insights into Carbon Utilization and Element Cycling Functions of Hydrothermarchaeota in Hydrothermal Sediment.</title>
        <authorList>
            <person name="Zhou Z."/>
            <person name="Liu Y."/>
            <person name="Xu W."/>
            <person name="Pan J."/>
            <person name="Luo Z.H."/>
            <person name="Li M."/>
        </authorList>
    </citation>
    <scope>NUCLEOTIDE SEQUENCE [LARGE SCALE GENOMIC DNA]</scope>
    <source>
        <strain evidence="6">SpSt-747</strain>
    </source>
</reference>
<comment type="caution">
    <text evidence="6">The sequence shown here is derived from an EMBL/GenBank/DDBJ whole genome shotgun (WGS) entry which is preliminary data.</text>
</comment>
<dbReference type="GO" id="GO:0071973">
    <property type="term" value="P:bacterial-type flagellum-dependent cell motility"/>
    <property type="evidence" value="ECO:0007669"/>
    <property type="project" value="InterPro"/>
</dbReference>
<comment type="similarity">
    <text evidence="2">Belongs to the bacterial flagellin family.</text>
</comment>
<evidence type="ECO:0000259" key="5">
    <source>
        <dbReference type="Pfam" id="PF00700"/>
    </source>
</evidence>
<sequence>MRVTHRMITDQVMTNLYNITERLLRVQDMFSSGKTLRRPSDDPVKLNHVLLLRTSIRKLEQYTTNVEDGLSWLNLTDTSLNQATSVLQKVRTLAVQGANGTLTPEDRAMIATEVEKYLEELVGIGNTAYAGKYVFSGTETLTTPFALAGGRLTYRGNGASIQREISEGVVVAIGIPGDGLFFRGFEVQSNESITLTAGERFAINGVEIEIDGTMTTLEDLVRRINEDLALKEEVYAFTDGKRLFLRSRTEDPLTLEDRLGTPLEDWGLLDPANSREASGILKVVRDLAEHLRENRVDLISGEDLEKLDQVLDLLLKVRAEVGARTLRLENALSRFEDFTTNFKKLLSLDEDIDVAEVVVQLQEHQNVYQMALAAAARLLQPTLLDFLR</sequence>
<dbReference type="Pfam" id="PF00669">
    <property type="entry name" value="Flagellin_N"/>
    <property type="match status" value="1"/>
</dbReference>
<dbReference type="AlphaFoldDB" id="A0A7V3YGA4"/>
<dbReference type="InterPro" id="IPR001492">
    <property type="entry name" value="Flagellin"/>
</dbReference>
<evidence type="ECO:0000256" key="2">
    <source>
        <dbReference type="ARBA" id="ARBA00005709"/>
    </source>
</evidence>
<keyword evidence="6" id="KW-0966">Cell projection</keyword>
<dbReference type="NCBIfam" id="TIGR02550">
    <property type="entry name" value="flagell_flgL"/>
    <property type="match status" value="1"/>
</dbReference>
<gene>
    <name evidence="6" type="primary">flgL</name>
    <name evidence="6" type="ORF">ENV30_04250</name>
</gene>
<dbReference type="InterPro" id="IPR046358">
    <property type="entry name" value="Flagellin_C"/>
</dbReference>
<accession>A0A7V3YGA4</accession>
<feature type="domain" description="Flagellin N-terminal" evidence="4">
    <location>
        <begin position="4"/>
        <end position="140"/>
    </location>
</feature>
<evidence type="ECO:0000313" key="6">
    <source>
        <dbReference type="EMBL" id="HGI30505.1"/>
    </source>
</evidence>
<dbReference type="Pfam" id="PF00700">
    <property type="entry name" value="Flagellin_C"/>
    <property type="match status" value="1"/>
</dbReference>
<dbReference type="PANTHER" id="PTHR42792:SF1">
    <property type="entry name" value="FLAGELLAR HOOK-ASSOCIATED PROTEIN 3"/>
    <property type="match status" value="1"/>
</dbReference>
<dbReference type="InterPro" id="IPR013384">
    <property type="entry name" value="Flagell_FlgL"/>
</dbReference>
<organism evidence="6">
    <name type="scientific">Candidatus Caldatribacterium californiense</name>
    <dbReference type="NCBI Taxonomy" id="1454726"/>
    <lineage>
        <taxon>Bacteria</taxon>
        <taxon>Pseudomonadati</taxon>
        <taxon>Atribacterota</taxon>
        <taxon>Atribacteria</taxon>
        <taxon>Atribacterales</taxon>
        <taxon>Candidatus Caldatribacteriaceae</taxon>
        <taxon>Candidatus Caldatribacterium</taxon>
    </lineage>
</organism>
<evidence type="ECO:0000259" key="4">
    <source>
        <dbReference type="Pfam" id="PF00669"/>
    </source>
</evidence>